<feature type="transmembrane region" description="Helical" evidence="1">
    <location>
        <begin position="356"/>
        <end position="379"/>
    </location>
</feature>
<protein>
    <submittedName>
        <fullName evidence="3">Glycosyltransferase</fullName>
    </submittedName>
</protein>
<feature type="domain" description="Glycosyltransferase 2-like" evidence="2">
    <location>
        <begin position="56"/>
        <end position="186"/>
    </location>
</feature>
<keyword evidence="1" id="KW-1133">Transmembrane helix</keyword>
<dbReference type="SUPFAM" id="SSF53448">
    <property type="entry name" value="Nucleotide-diphospho-sugar transferases"/>
    <property type="match status" value="1"/>
</dbReference>
<dbReference type="OrthoDB" id="9805625at2"/>
<keyword evidence="4" id="KW-1185">Reference proteome</keyword>
<dbReference type="RefSeq" id="WP_119444386.1">
    <property type="nucleotide sequence ID" value="NZ_CP032317.1"/>
</dbReference>
<feature type="transmembrane region" description="Helical" evidence="1">
    <location>
        <begin position="301"/>
        <end position="321"/>
    </location>
</feature>
<dbReference type="PANTHER" id="PTHR43685">
    <property type="entry name" value="GLYCOSYLTRANSFERASE"/>
    <property type="match status" value="1"/>
</dbReference>
<keyword evidence="1" id="KW-0472">Membrane</keyword>
<accession>A0A3B7QUT2</accession>
<dbReference type="Proteomes" id="UP000262802">
    <property type="component" value="Chromosome"/>
</dbReference>
<evidence type="ECO:0000256" key="1">
    <source>
        <dbReference type="SAM" id="Phobius"/>
    </source>
</evidence>
<proteinExistence type="predicted"/>
<dbReference type="InterPro" id="IPR029044">
    <property type="entry name" value="Nucleotide-diphossugar_trans"/>
</dbReference>
<gene>
    <name evidence="3" type="ORF">D3Y59_06905</name>
</gene>
<dbReference type="InterPro" id="IPR050834">
    <property type="entry name" value="Glycosyltransf_2"/>
</dbReference>
<keyword evidence="3" id="KW-0808">Transferase</keyword>
<dbReference type="EMBL" id="CP032317">
    <property type="protein sequence ID" value="AYA36808.1"/>
    <property type="molecule type" value="Genomic_DNA"/>
</dbReference>
<dbReference type="AlphaFoldDB" id="A0A3B7QUT2"/>
<dbReference type="GO" id="GO:0016740">
    <property type="term" value="F:transferase activity"/>
    <property type="evidence" value="ECO:0007669"/>
    <property type="project" value="UniProtKB-KW"/>
</dbReference>
<sequence length="408" mass="43653">MMLPHWLAAAACLPAVVYAAAFWQYRHHWLKLSIAANQPQAPRPHAPATGETPVVSVLIAARNEAANLPLLLTDLGQQTWLQQGGRFEVVVVDDHSTDDTAAVVQAVAANSPYVLRLLRLAEQPGQPTGKKAAIVAAIAQARARWVLCTDADCRVPAGWLAAYAQVFGNPEVQFVSGSVLLTGKGLLAGLQGLELAALVGTGAASIGAGAPTMCNGANLAYQRAAFYEVGGFGGNAHVPSGDDEFLLHKMAEAYPQGIQFLKHPEATVHTAAQPTLGALLQQRVRWASKWRHYQSGASRGLAVLVLAANVGLWALVGLLLWQASVWPWVLAAWALKLGADVAFLNPVLRFFERRKWLMLVPLLQLVYPPYALAVGLLGLRGGYRWKGRQMAAKKTEMPRSVGVPGAAS</sequence>
<reference evidence="3 4" key="1">
    <citation type="submission" date="2018-09" db="EMBL/GenBank/DDBJ databases">
        <title>Hymenobacter medium sp. nov., isolated from R2A medium.</title>
        <authorList>
            <person name="Yingchao G."/>
        </authorList>
    </citation>
    <scope>NUCLEOTIDE SEQUENCE [LARGE SCALE GENOMIC DNA]</scope>
    <source>
        <strain evidence="4">sh-6</strain>
    </source>
</reference>
<name>A0A3B7QUT2_9BACT</name>
<dbReference type="Pfam" id="PF00535">
    <property type="entry name" value="Glycos_transf_2"/>
    <property type="match status" value="1"/>
</dbReference>
<organism evidence="3 4">
    <name type="scientific">Hymenobacter oligotrophus</name>
    <dbReference type="NCBI Taxonomy" id="2319843"/>
    <lineage>
        <taxon>Bacteria</taxon>
        <taxon>Pseudomonadati</taxon>
        <taxon>Bacteroidota</taxon>
        <taxon>Cytophagia</taxon>
        <taxon>Cytophagales</taxon>
        <taxon>Hymenobacteraceae</taxon>
        <taxon>Hymenobacter</taxon>
    </lineage>
</organism>
<dbReference type="InterPro" id="IPR001173">
    <property type="entry name" value="Glyco_trans_2-like"/>
</dbReference>
<dbReference type="PANTHER" id="PTHR43685:SF2">
    <property type="entry name" value="GLYCOSYLTRANSFERASE 2-LIKE DOMAIN-CONTAINING PROTEIN"/>
    <property type="match status" value="1"/>
</dbReference>
<dbReference type="Gene3D" id="3.90.550.10">
    <property type="entry name" value="Spore Coat Polysaccharide Biosynthesis Protein SpsA, Chain A"/>
    <property type="match status" value="1"/>
</dbReference>
<dbReference type="KEGG" id="hyh:D3Y59_06905"/>
<evidence type="ECO:0000313" key="4">
    <source>
        <dbReference type="Proteomes" id="UP000262802"/>
    </source>
</evidence>
<keyword evidence="1" id="KW-0812">Transmembrane</keyword>
<evidence type="ECO:0000259" key="2">
    <source>
        <dbReference type="Pfam" id="PF00535"/>
    </source>
</evidence>
<evidence type="ECO:0000313" key="3">
    <source>
        <dbReference type="EMBL" id="AYA36808.1"/>
    </source>
</evidence>